<dbReference type="Gene3D" id="1.10.260.40">
    <property type="entry name" value="lambda repressor-like DNA-binding domains"/>
    <property type="match status" value="1"/>
</dbReference>
<dbReference type="SUPFAM" id="SSF47413">
    <property type="entry name" value="lambda repressor-like DNA-binding domains"/>
    <property type="match status" value="1"/>
</dbReference>
<evidence type="ECO:0000313" key="7">
    <source>
        <dbReference type="Proteomes" id="UP001153404"/>
    </source>
</evidence>
<dbReference type="GO" id="GO:0000976">
    <property type="term" value="F:transcription cis-regulatory region binding"/>
    <property type="evidence" value="ECO:0007669"/>
    <property type="project" value="TreeGrafter"/>
</dbReference>
<evidence type="ECO:0000256" key="3">
    <source>
        <dbReference type="ARBA" id="ARBA00023163"/>
    </source>
</evidence>
<evidence type="ECO:0000256" key="4">
    <source>
        <dbReference type="SAM" id="MobiDB-lite"/>
    </source>
</evidence>
<dbReference type="SMART" id="SM00354">
    <property type="entry name" value="HTH_LACI"/>
    <property type="match status" value="1"/>
</dbReference>
<dbReference type="PANTHER" id="PTHR30146">
    <property type="entry name" value="LACI-RELATED TRANSCRIPTIONAL REPRESSOR"/>
    <property type="match status" value="1"/>
</dbReference>
<name>A0A9X4QWS2_9BACL</name>
<feature type="domain" description="HTH lacI-type" evidence="5">
    <location>
        <begin position="4"/>
        <end position="58"/>
    </location>
</feature>
<dbReference type="InterPro" id="IPR000843">
    <property type="entry name" value="HTH_LacI"/>
</dbReference>
<dbReference type="Pfam" id="PF00356">
    <property type="entry name" value="LacI"/>
    <property type="match status" value="1"/>
</dbReference>
<gene>
    <name evidence="6" type="ORF">OMP40_36110</name>
</gene>
<accession>A0A9X4QWS2</accession>
<dbReference type="AlphaFoldDB" id="A0A9X4QWS2"/>
<keyword evidence="3" id="KW-0804">Transcription</keyword>
<dbReference type="CDD" id="cd01392">
    <property type="entry name" value="HTH_LacI"/>
    <property type="match status" value="1"/>
</dbReference>
<evidence type="ECO:0000256" key="2">
    <source>
        <dbReference type="ARBA" id="ARBA00023125"/>
    </source>
</evidence>
<dbReference type="EMBL" id="JAPDIA010000009">
    <property type="protein sequence ID" value="MDG0814105.1"/>
    <property type="molecule type" value="Genomic_DNA"/>
</dbReference>
<dbReference type="PRINTS" id="PR00036">
    <property type="entry name" value="HTHLACI"/>
</dbReference>
<reference evidence="6" key="1">
    <citation type="submission" date="2022-10" db="EMBL/GenBank/DDBJ databases">
        <title>Comparative genomic analysis of Cohnella hashimotonis sp. nov., isolated from the International Space Station.</title>
        <authorList>
            <person name="Simpson A."/>
            <person name="Venkateswaran K."/>
        </authorList>
    </citation>
    <scope>NUCLEOTIDE SEQUENCE</scope>
    <source>
        <strain evidence="6">DSM 28161</strain>
    </source>
</reference>
<keyword evidence="7" id="KW-1185">Reference proteome</keyword>
<dbReference type="PANTHER" id="PTHR30146:SF109">
    <property type="entry name" value="HTH-TYPE TRANSCRIPTIONAL REGULATOR GALS"/>
    <property type="match status" value="1"/>
</dbReference>
<protein>
    <submittedName>
        <fullName evidence="6">LacI family transcriptional regulator</fullName>
    </submittedName>
</protein>
<feature type="region of interest" description="Disordered" evidence="4">
    <location>
        <begin position="120"/>
        <end position="139"/>
    </location>
</feature>
<organism evidence="6 7">
    <name type="scientific">Cohnella rhizosphaerae</name>
    <dbReference type="NCBI Taxonomy" id="1457232"/>
    <lineage>
        <taxon>Bacteria</taxon>
        <taxon>Bacillati</taxon>
        <taxon>Bacillota</taxon>
        <taxon>Bacilli</taxon>
        <taxon>Bacillales</taxon>
        <taxon>Paenibacillaceae</taxon>
        <taxon>Cohnella</taxon>
    </lineage>
</organism>
<sequence>MPKATIKQVAAEADVSTATVSRVLNDSGYVSDEIRARVMTAVERLNYQPSAIARSLKQDKTYMIGVIVPDISNSYFAGISRGDRGCRGPGRIPAHVLQLGRESRQGSETASACFRKSASTRSCSRPPAATSRRYPRSPNPVCRSC</sequence>
<evidence type="ECO:0000256" key="1">
    <source>
        <dbReference type="ARBA" id="ARBA00023015"/>
    </source>
</evidence>
<comment type="caution">
    <text evidence="6">The sequence shown here is derived from an EMBL/GenBank/DDBJ whole genome shotgun (WGS) entry which is preliminary data.</text>
</comment>
<dbReference type="Gene3D" id="3.40.50.2300">
    <property type="match status" value="1"/>
</dbReference>
<dbReference type="GO" id="GO:0003700">
    <property type="term" value="F:DNA-binding transcription factor activity"/>
    <property type="evidence" value="ECO:0007669"/>
    <property type="project" value="TreeGrafter"/>
</dbReference>
<keyword evidence="2" id="KW-0238">DNA-binding</keyword>
<evidence type="ECO:0000313" key="6">
    <source>
        <dbReference type="EMBL" id="MDG0814105.1"/>
    </source>
</evidence>
<evidence type="ECO:0000259" key="5">
    <source>
        <dbReference type="PROSITE" id="PS50932"/>
    </source>
</evidence>
<dbReference type="Proteomes" id="UP001153404">
    <property type="component" value="Unassembled WGS sequence"/>
</dbReference>
<keyword evidence="1" id="KW-0805">Transcription regulation</keyword>
<proteinExistence type="predicted"/>
<dbReference type="PROSITE" id="PS50932">
    <property type="entry name" value="HTH_LACI_2"/>
    <property type="match status" value="1"/>
</dbReference>
<dbReference type="InterPro" id="IPR010982">
    <property type="entry name" value="Lambda_DNA-bd_dom_sf"/>
</dbReference>